<dbReference type="Proteomes" id="UP000538147">
    <property type="component" value="Unassembled WGS sequence"/>
</dbReference>
<evidence type="ECO:0000256" key="4">
    <source>
        <dbReference type="ARBA" id="ARBA00023015"/>
    </source>
</evidence>
<protein>
    <recommendedName>
        <fullName evidence="2">Toxin CcdB</fullName>
    </recommendedName>
    <alternativeName>
        <fullName evidence="7">Cytotoxic protein CcdB</fullName>
    </alternativeName>
    <alternativeName>
        <fullName evidence="6">Protein LetD</fullName>
    </alternativeName>
</protein>
<organism evidence="8 9">
    <name type="scientific">Polymorphobacter multimanifer</name>
    <dbReference type="NCBI Taxonomy" id="1070431"/>
    <lineage>
        <taxon>Bacteria</taxon>
        <taxon>Pseudomonadati</taxon>
        <taxon>Pseudomonadota</taxon>
        <taxon>Alphaproteobacteria</taxon>
        <taxon>Sphingomonadales</taxon>
        <taxon>Sphingosinicellaceae</taxon>
        <taxon>Polymorphobacter</taxon>
    </lineage>
</organism>
<dbReference type="InterPro" id="IPR002712">
    <property type="entry name" value="CcdB"/>
</dbReference>
<comment type="similarity">
    <text evidence="1">Belongs to the CcdB toxin family.</text>
</comment>
<accession>A0A841LI51</accession>
<keyword evidence="3" id="KW-0678">Repressor</keyword>
<keyword evidence="5" id="KW-0804">Transcription</keyword>
<dbReference type="EMBL" id="JACIIV010000056">
    <property type="protein sequence ID" value="MBB6229485.1"/>
    <property type="molecule type" value="Genomic_DNA"/>
</dbReference>
<evidence type="ECO:0000313" key="8">
    <source>
        <dbReference type="EMBL" id="MBB6229485.1"/>
    </source>
</evidence>
<dbReference type="SUPFAM" id="SSF50118">
    <property type="entry name" value="Cell growth inhibitor/plasmid maintenance toxic component"/>
    <property type="match status" value="1"/>
</dbReference>
<dbReference type="Gene3D" id="2.30.30.110">
    <property type="match status" value="1"/>
</dbReference>
<dbReference type="RefSeq" id="WP_184203212.1">
    <property type="nucleotide sequence ID" value="NZ_BMOX01000180.1"/>
</dbReference>
<reference evidence="8 9" key="1">
    <citation type="submission" date="2020-08" db="EMBL/GenBank/DDBJ databases">
        <title>Genomic Encyclopedia of Type Strains, Phase IV (KMG-IV): sequencing the most valuable type-strain genomes for metagenomic binning, comparative biology and taxonomic classification.</title>
        <authorList>
            <person name="Goeker M."/>
        </authorList>
    </citation>
    <scope>NUCLEOTIDE SEQUENCE [LARGE SCALE GENOMIC DNA]</scope>
    <source>
        <strain evidence="8 9">DSM 102189</strain>
    </source>
</reference>
<dbReference type="AlphaFoldDB" id="A0A841LI51"/>
<name>A0A841LI51_9SPHN</name>
<dbReference type="Pfam" id="PF01845">
    <property type="entry name" value="CcdB"/>
    <property type="match status" value="1"/>
</dbReference>
<evidence type="ECO:0000256" key="6">
    <source>
        <dbReference type="ARBA" id="ARBA00029628"/>
    </source>
</evidence>
<sequence>MARFDVLVDVDGGGLLLDCQSDLLRQLNSRFCVPMLPIEAAPRPAGRLNPVFVIDGLEHVMVTQFAAAVPLRACGAVVASLVEESAVIIDALDMLISGY</sequence>
<evidence type="ECO:0000256" key="2">
    <source>
        <dbReference type="ARBA" id="ARBA00015075"/>
    </source>
</evidence>
<comment type="caution">
    <text evidence="8">The sequence shown here is derived from an EMBL/GenBank/DDBJ whole genome shotgun (WGS) entry which is preliminary data.</text>
</comment>
<proteinExistence type="inferred from homology"/>
<keyword evidence="4" id="KW-0805">Transcription regulation</keyword>
<evidence type="ECO:0000313" key="9">
    <source>
        <dbReference type="Proteomes" id="UP000538147"/>
    </source>
</evidence>
<evidence type="ECO:0000256" key="7">
    <source>
        <dbReference type="ARBA" id="ARBA00033135"/>
    </source>
</evidence>
<keyword evidence="9" id="KW-1185">Reference proteome</keyword>
<evidence type="ECO:0000256" key="3">
    <source>
        <dbReference type="ARBA" id="ARBA00022491"/>
    </source>
</evidence>
<dbReference type="InterPro" id="IPR011067">
    <property type="entry name" value="Plasmid_toxin/cell-grow_inhib"/>
</dbReference>
<gene>
    <name evidence="8" type="ORF">FHS79_003688</name>
</gene>
<evidence type="ECO:0000256" key="5">
    <source>
        <dbReference type="ARBA" id="ARBA00023163"/>
    </source>
</evidence>
<dbReference type="GO" id="GO:0008657">
    <property type="term" value="F:DNA topoisomerase type II (double strand cut, ATP-hydrolyzing) inhibitor activity"/>
    <property type="evidence" value="ECO:0007669"/>
    <property type="project" value="InterPro"/>
</dbReference>
<evidence type="ECO:0000256" key="1">
    <source>
        <dbReference type="ARBA" id="ARBA00005230"/>
    </source>
</evidence>
<dbReference type="GO" id="GO:0006276">
    <property type="term" value="P:plasmid maintenance"/>
    <property type="evidence" value="ECO:0007669"/>
    <property type="project" value="InterPro"/>
</dbReference>